<dbReference type="RefSeq" id="WP_381498001.1">
    <property type="nucleotide sequence ID" value="NZ_JBHUOM010000002.1"/>
</dbReference>
<keyword evidence="1" id="KW-0472">Membrane</keyword>
<feature type="transmembrane region" description="Helical" evidence="1">
    <location>
        <begin position="176"/>
        <end position="198"/>
    </location>
</feature>
<gene>
    <name evidence="2" type="ORF">ACFS25_07130</name>
</gene>
<evidence type="ECO:0000256" key="1">
    <source>
        <dbReference type="SAM" id="Phobius"/>
    </source>
</evidence>
<dbReference type="EMBL" id="JBHUOM010000002">
    <property type="protein sequence ID" value="MFD2933550.1"/>
    <property type="molecule type" value="Genomic_DNA"/>
</dbReference>
<keyword evidence="1" id="KW-1133">Transmembrane helix</keyword>
<feature type="transmembrane region" description="Helical" evidence="1">
    <location>
        <begin position="12"/>
        <end position="31"/>
    </location>
</feature>
<feature type="transmembrane region" description="Helical" evidence="1">
    <location>
        <begin position="342"/>
        <end position="358"/>
    </location>
</feature>
<protein>
    <recommendedName>
        <fullName evidence="4">Glycosyltransferase RgtA/B/C/D-like domain-containing protein</fullName>
    </recommendedName>
</protein>
<feature type="transmembrane region" description="Helical" evidence="1">
    <location>
        <begin position="149"/>
        <end position="169"/>
    </location>
</feature>
<comment type="caution">
    <text evidence="2">The sequence shown here is derived from an EMBL/GenBank/DDBJ whole genome shotgun (WGS) entry which is preliminary data.</text>
</comment>
<reference evidence="3" key="1">
    <citation type="journal article" date="2019" name="Int. J. Syst. Evol. Microbiol.">
        <title>The Global Catalogue of Microorganisms (GCM) 10K type strain sequencing project: providing services to taxonomists for standard genome sequencing and annotation.</title>
        <authorList>
            <consortium name="The Broad Institute Genomics Platform"/>
            <consortium name="The Broad Institute Genome Sequencing Center for Infectious Disease"/>
            <person name="Wu L."/>
            <person name="Ma J."/>
        </authorList>
    </citation>
    <scope>NUCLEOTIDE SEQUENCE [LARGE SCALE GENOMIC DNA]</scope>
    <source>
        <strain evidence="3">KCTC 52490</strain>
    </source>
</reference>
<keyword evidence="3" id="KW-1185">Reference proteome</keyword>
<accession>A0ABW6AIE8</accession>
<feature type="transmembrane region" description="Helical" evidence="1">
    <location>
        <begin position="275"/>
        <end position="294"/>
    </location>
</feature>
<sequence>MTRLYRLLSFPPLTLAFLLLPIAGFFIYFFALRYNIPWFDEYENIPYFLDRFLNAHSFSERITALVRPNNEHRVVYARLVVLCQYFLTGGLNFANLMLWGNMALVLIFFLLYRVLRSQEKRSTQALIGLLPVPLLLFTAQNYLLTFTAIYTLQYLAIIGLVMLTFFVLATNKPLNFGLAVGLGLLSTFSMGNGLLLWPAGAGMLLLQRRWLALGIWLVVGALGGYLYFLGYPVQQGNADGFAYVLAHPGQIVAGFLIFAGSVFDFFPTLPVGNRVYLPFVGGLIIVVSLGYWLVRTLFQTKKNTSFFDAFIFGVVLFLLANIGLIALFRIRFYFGMVLHSSYRTYALVLWAVACILLYNQLSDKRRTQLWPVVWLLFLGVNVITYLTYLPEAIERRKHLQGMVFNQVHSDVGLGGSRNTELARYISDLTTLMHKQNWYNLPNPTITPDEKKLLGPVPTPLLTKPLNVLQKPDYVVVSSDESAYSPGLNKGTYLIMRSNRYTYLMFANKNRPLGHNPWQVSPGFSAAMPKFMIQAGHYQLGWFRTYPEHSEVQFTNQFVEVQ</sequence>
<evidence type="ECO:0000313" key="2">
    <source>
        <dbReference type="EMBL" id="MFD2933550.1"/>
    </source>
</evidence>
<organism evidence="2 3">
    <name type="scientific">Spirosoma flavum</name>
    <dbReference type="NCBI Taxonomy" id="2048557"/>
    <lineage>
        <taxon>Bacteria</taxon>
        <taxon>Pseudomonadati</taxon>
        <taxon>Bacteroidota</taxon>
        <taxon>Cytophagia</taxon>
        <taxon>Cytophagales</taxon>
        <taxon>Cytophagaceae</taxon>
        <taxon>Spirosoma</taxon>
    </lineage>
</organism>
<feature type="transmembrane region" description="Helical" evidence="1">
    <location>
        <begin position="96"/>
        <end position="114"/>
    </location>
</feature>
<evidence type="ECO:0000313" key="3">
    <source>
        <dbReference type="Proteomes" id="UP001597512"/>
    </source>
</evidence>
<feature type="transmembrane region" description="Helical" evidence="1">
    <location>
        <begin position="370"/>
        <end position="388"/>
    </location>
</feature>
<name>A0ABW6AIE8_9BACT</name>
<feature type="transmembrane region" description="Helical" evidence="1">
    <location>
        <begin position="241"/>
        <end position="263"/>
    </location>
</feature>
<proteinExistence type="predicted"/>
<feature type="transmembrane region" description="Helical" evidence="1">
    <location>
        <begin position="126"/>
        <end position="143"/>
    </location>
</feature>
<feature type="transmembrane region" description="Helical" evidence="1">
    <location>
        <begin position="306"/>
        <end position="330"/>
    </location>
</feature>
<evidence type="ECO:0008006" key="4">
    <source>
        <dbReference type="Google" id="ProtNLM"/>
    </source>
</evidence>
<dbReference type="Proteomes" id="UP001597512">
    <property type="component" value="Unassembled WGS sequence"/>
</dbReference>
<keyword evidence="1" id="KW-0812">Transmembrane</keyword>
<feature type="transmembrane region" description="Helical" evidence="1">
    <location>
        <begin position="210"/>
        <end position="229"/>
    </location>
</feature>